<evidence type="ECO:0000313" key="1">
    <source>
        <dbReference type="Ensembl" id="ENSOCUP00000033908.1"/>
    </source>
</evidence>
<dbReference type="AlphaFoldDB" id="A0A5F9CJR7"/>
<reference evidence="1 2" key="1">
    <citation type="journal article" date="2011" name="Nature">
        <title>A high-resolution map of human evolutionary constraint using 29 mammals.</title>
        <authorList>
            <person name="Lindblad-Toh K."/>
            <person name="Garber M."/>
            <person name="Zuk O."/>
            <person name="Lin M.F."/>
            <person name="Parker B.J."/>
            <person name="Washietl S."/>
            <person name="Kheradpour P."/>
            <person name="Ernst J."/>
            <person name="Jordan G."/>
            <person name="Mauceli E."/>
            <person name="Ward L.D."/>
            <person name="Lowe C.B."/>
            <person name="Holloway A.K."/>
            <person name="Clamp M."/>
            <person name="Gnerre S."/>
            <person name="Alfoldi J."/>
            <person name="Beal K."/>
            <person name="Chang J."/>
            <person name="Clawson H."/>
            <person name="Cuff J."/>
            <person name="Di Palma F."/>
            <person name="Fitzgerald S."/>
            <person name="Flicek P."/>
            <person name="Guttman M."/>
            <person name="Hubisz M.J."/>
            <person name="Jaffe D.B."/>
            <person name="Jungreis I."/>
            <person name="Kent W.J."/>
            <person name="Kostka D."/>
            <person name="Lara M."/>
            <person name="Martins A.L."/>
            <person name="Massingham T."/>
            <person name="Moltke I."/>
            <person name="Raney B.J."/>
            <person name="Rasmussen M.D."/>
            <person name="Robinson J."/>
            <person name="Stark A."/>
            <person name="Vilella A.J."/>
            <person name="Wen J."/>
            <person name="Xie X."/>
            <person name="Zody M.C."/>
            <person name="Baldwin J."/>
            <person name="Bloom T."/>
            <person name="Chin C.W."/>
            <person name="Heiman D."/>
            <person name="Nicol R."/>
            <person name="Nusbaum C."/>
            <person name="Young S."/>
            <person name="Wilkinson J."/>
            <person name="Worley K.C."/>
            <person name="Kovar C.L."/>
            <person name="Muzny D.M."/>
            <person name="Gibbs R.A."/>
            <person name="Cree A."/>
            <person name="Dihn H.H."/>
            <person name="Fowler G."/>
            <person name="Jhangiani S."/>
            <person name="Joshi V."/>
            <person name="Lee S."/>
            <person name="Lewis L.R."/>
            <person name="Nazareth L.V."/>
            <person name="Okwuonu G."/>
            <person name="Santibanez J."/>
            <person name="Warren W.C."/>
            <person name="Mardis E.R."/>
            <person name="Weinstock G.M."/>
            <person name="Wilson R.K."/>
            <person name="Delehaunty K."/>
            <person name="Dooling D."/>
            <person name="Fronik C."/>
            <person name="Fulton L."/>
            <person name="Fulton B."/>
            <person name="Graves T."/>
            <person name="Minx P."/>
            <person name="Sodergren E."/>
            <person name="Birney E."/>
            <person name="Margulies E.H."/>
            <person name="Herrero J."/>
            <person name="Green E.D."/>
            <person name="Haussler D."/>
            <person name="Siepel A."/>
            <person name="Goldman N."/>
            <person name="Pollard K.S."/>
            <person name="Pedersen J.S."/>
            <person name="Lander E.S."/>
            <person name="Kellis M."/>
        </authorList>
    </citation>
    <scope>NUCLEOTIDE SEQUENCE [LARGE SCALE GENOMIC DNA]</scope>
    <source>
        <strain evidence="1 2">Thorbecke inbred</strain>
    </source>
</reference>
<reference evidence="1" key="2">
    <citation type="submission" date="2025-08" db="UniProtKB">
        <authorList>
            <consortium name="Ensembl"/>
        </authorList>
    </citation>
    <scope>IDENTIFICATION</scope>
    <source>
        <strain evidence="1">Thorbecke</strain>
    </source>
</reference>
<name>A0A5F9CJR7_RABIT</name>
<protein>
    <submittedName>
        <fullName evidence="1">Uncharacterized protein</fullName>
    </submittedName>
</protein>
<keyword evidence="2" id="KW-1185">Reference proteome</keyword>
<organism evidence="1 2">
    <name type="scientific">Oryctolagus cuniculus</name>
    <name type="common">Rabbit</name>
    <dbReference type="NCBI Taxonomy" id="9986"/>
    <lineage>
        <taxon>Eukaryota</taxon>
        <taxon>Metazoa</taxon>
        <taxon>Chordata</taxon>
        <taxon>Craniata</taxon>
        <taxon>Vertebrata</taxon>
        <taxon>Euteleostomi</taxon>
        <taxon>Mammalia</taxon>
        <taxon>Eutheria</taxon>
        <taxon>Euarchontoglires</taxon>
        <taxon>Glires</taxon>
        <taxon>Lagomorpha</taxon>
        <taxon>Leporidae</taxon>
        <taxon>Oryctolagus</taxon>
    </lineage>
</organism>
<dbReference type="InParanoid" id="A0A5F9CJR7"/>
<dbReference type="STRING" id="9986.ENSOCUP00000033908"/>
<sequence>ATALVTTGGTREILSRDRSLPKGEVENTKWELEVDHEVFQGSLVDWEHFLYDPVAFCCL</sequence>
<evidence type="ECO:0000313" key="2">
    <source>
        <dbReference type="Proteomes" id="UP000001811"/>
    </source>
</evidence>
<accession>A0A5F9CJR7</accession>
<reference evidence="1" key="3">
    <citation type="submission" date="2025-09" db="UniProtKB">
        <authorList>
            <consortium name="Ensembl"/>
        </authorList>
    </citation>
    <scope>IDENTIFICATION</scope>
    <source>
        <strain evidence="1">Thorbecke</strain>
    </source>
</reference>
<dbReference type="Proteomes" id="UP000001811">
    <property type="component" value="Chromosome 1"/>
</dbReference>
<dbReference type="Ensembl" id="ENSOCUT00000037576.1">
    <property type="protein sequence ID" value="ENSOCUP00000033908.1"/>
    <property type="gene ID" value="ENSOCUG00000035956.1"/>
</dbReference>
<dbReference type="EMBL" id="AAGW02033717">
    <property type="status" value="NOT_ANNOTATED_CDS"/>
    <property type="molecule type" value="Genomic_DNA"/>
</dbReference>
<proteinExistence type="predicted"/>